<feature type="compositionally biased region" description="Basic and acidic residues" evidence="1">
    <location>
        <begin position="30"/>
        <end position="48"/>
    </location>
</feature>
<dbReference type="GeneID" id="73379404"/>
<feature type="compositionally biased region" description="Polar residues" evidence="1">
    <location>
        <begin position="114"/>
        <end position="124"/>
    </location>
</feature>
<name>A0AAI9SYC1_9ASCO</name>
<feature type="compositionally biased region" description="Basic and acidic residues" evidence="1">
    <location>
        <begin position="1211"/>
        <end position="1231"/>
    </location>
</feature>
<evidence type="ECO:0000256" key="1">
    <source>
        <dbReference type="SAM" id="MobiDB-lite"/>
    </source>
</evidence>
<feature type="region of interest" description="Disordered" evidence="1">
    <location>
        <begin position="866"/>
        <end position="910"/>
    </location>
</feature>
<feature type="compositionally biased region" description="Polar residues" evidence="1">
    <location>
        <begin position="163"/>
        <end position="194"/>
    </location>
</feature>
<feature type="compositionally biased region" description="Basic and acidic residues" evidence="1">
    <location>
        <begin position="573"/>
        <end position="587"/>
    </location>
</feature>
<proteinExistence type="predicted"/>
<reference evidence="2" key="1">
    <citation type="journal article" date="2022" name="DNA Res.">
        <title>Genome analysis of five recently described species of the CUG-Ser clade uncovers Candida theae as a new hybrid lineage with pathogenic potential in the Candida parapsilosis species complex.</title>
        <authorList>
            <person name="Mixao V."/>
            <person name="Del Olmo V."/>
            <person name="Hegedusova E."/>
            <person name="Saus E."/>
            <person name="Pryszcz L."/>
            <person name="Cillingova A."/>
            <person name="Nosek J."/>
            <person name="Gabaldon T."/>
        </authorList>
    </citation>
    <scope>NUCLEOTIDE SEQUENCE</scope>
    <source>
        <strain evidence="2">CBS 10844</strain>
    </source>
</reference>
<feature type="compositionally biased region" description="Basic and acidic residues" evidence="1">
    <location>
        <begin position="134"/>
        <end position="144"/>
    </location>
</feature>
<feature type="compositionally biased region" description="Polar residues" evidence="1">
    <location>
        <begin position="613"/>
        <end position="630"/>
    </location>
</feature>
<protein>
    <submittedName>
        <fullName evidence="2">Uncharacterized protein</fullName>
    </submittedName>
</protein>
<dbReference type="Proteomes" id="UP001202479">
    <property type="component" value="Unassembled WGS sequence"/>
</dbReference>
<dbReference type="RefSeq" id="XP_049181136.1">
    <property type="nucleotide sequence ID" value="XM_049322946.1"/>
</dbReference>
<feature type="region of interest" description="Disordered" evidence="1">
    <location>
        <begin position="789"/>
        <end position="829"/>
    </location>
</feature>
<feature type="compositionally biased region" description="Low complexity" evidence="1">
    <location>
        <begin position="1603"/>
        <end position="1623"/>
    </location>
</feature>
<sequence>MSSSEGTFFSKLKNTLKGEKDTDSSPNPEKYQDEARKEGEKLFHEQHGDTTGSGGTISSGKTSSPTSHAKTADTKHENILKEAWEEGEKLFHHHATAGKDKTSFEKGKVGAAGTTDSYAASSSKGRVVSTPPKPSREPLAHEIPGDYSNSKNPTDPTVVANESKGSSGSDNHLQTTPNIVENTNPKYSDQSKQAQGHGKFFDPRDTQGGLLQGATSSTGAANAYNQQGDSQLSHQEATKAHYVDTEHLKTKPSEYEQRDRENNQVESIKEEAYREGNKHGTKASDDDNAHSRSKQVGGSGTTTEKNKYDNDDEARAVHQENKSAYNPDGVQGAFENEYGRRPANETKKEKSDPTTISSGNAVYGGSGVATAQVDGYDPVANDRKIAELDREINKTDNKIRELKQDPSNASVFAVRDETVQTPKLSNVHEDFENTQADKNSQGNANQSQGVLAGATGALAAAAGYLGLNKSSDVQQQQQQQQQQGTSNIESIKKEAHDAGFKQGEDLYRGLGKDSRDGLNAQVGGAKSDAYNEGVRSGAYEEGAKSGAYEEGAKSGAYEEGVKSGAYDQGIKSGKSDAKQTAHEEDQRPGIIEGAKQAMGGVATTAAGYLGINSSSNKDNATEANTAYSSSQHKDILDASYAAGRQKYEDERRSGTAKHGVSSSTGKSIISHNIINDERKVSEWNKQHGFIEPIEGQPVTEEEQDVKDSMLKDAEKVDPSIDRYPAHKISKADTKPEVTEVKQEAIPSYKGSEGEIKASEWNKQHGFIEPIEGQPVTEEEQDVKDSMLKDAEKVDPSIDRYPAHKISKADTKPEVTEVKQEAIPSYKGSEGEIKASEWNKQHGFIEPIEGQPVTEEEQDVKDSMLKDAEKVDPSIDKYPAHKISKADIKEEKSLPPGATPEEVETAESREFKELEKETARYNKEHGFVGDNGKKSLIEVAEEVDPSIESLPTHKKQAVDENLSNQSEPSGGDVQPLPAQTPTVSHNEIKQNLGLASHDAGGHGGSARHRTPPAKKLNDEENASNNDGKSNDRLTGNKDLHAHKKNVSGASFNITQPIGASELNSNEGPVLDSSLRKEIYDHGFKKGTADQSTASNQFSGAVSELHPTLRKELYDSGYAQGKGDAEYVTAAAAAVPSRGLTQSDSDTKQDFKNLKRDLYEHGYAKASGEKRAEDFVNNVQRDTQNSGTSASVGSVSGYDLRDKNEYGQPGERVPIDKRSELVGEETAHRRGEDSTNNLVVEVVGISDKDKALRAARDASRKLEERGVDMTSGKLVIDANSRKIYKEEYSARGDGSDQTADVSELARQRLHEAARQNAGISAETGGATPVTATDGAGTVSATSKPIESSRDRNIDGDDDDDEIFVNVKGIKDNTLATKIAKTAVARLQKTHGAIVSEVKELLVDASSGIVKDENGNVIACYEDLAVGGTKSSKPFSQSLSSDKAYDEHSSTVNSTSNRLPAKGAGAGVGVEGNNLAVAAAQNASTKYPHLTEPTHQTSANTGKYDYAFKSEVQPPFPSGSKGASKGTSMPDHGHSYSENKIHSSGYSNDNSIAGAAGAAATGHDSYSKSTATSSFDGSASEPSSGLPTHSNFDNKEFSDSAYSNNRSRQSQGGSLLGESSSAASSGVPDYEDGNVIASTSEHLSSREYPKSAVEEYLYSSNSNVDKKAINDDASRTANVTNSTSKNLHSATASDYIKGGILDETTTATGTTNTQPSTSATNTNTTTVVGEGTTGGGATGLFSSAHDGVSANATTKHSDYEEANTSSGSYHMPGSWS</sequence>
<feature type="compositionally biased region" description="Basic and acidic residues" evidence="1">
    <location>
        <begin position="712"/>
        <end position="742"/>
    </location>
</feature>
<feature type="compositionally biased region" description="Basic and acidic residues" evidence="1">
    <location>
        <begin position="97"/>
        <end position="108"/>
    </location>
</feature>
<dbReference type="EMBL" id="JAHUZD010000037">
    <property type="protein sequence ID" value="KAI3405391.2"/>
    <property type="molecule type" value="Genomic_DNA"/>
</dbReference>
<feature type="region of interest" description="Disordered" evidence="1">
    <location>
        <begin position="1"/>
        <end position="378"/>
    </location>
</feature>
<feature type="region of interest" description="Disordered" evidence="1">
    <location>
        <begin position="1559"/>
        <end position="1630"/>
    </location>
</feature>
<feature type="compositionally biased region" description="Basic and acidic residues" evidence="1">
    <location>
        <begin position="236"/>
        <end position="290"/>
    </location>
</feature>
<feature type="compositionally biased region" description="Basic and acidic residues" evidence="1">
    <location>
        <begin position="866"/>
        <end position="892"/>
    </location>
</feature>
<feature type="region of interest" description="Disordered" evidence="1">
    <location>
        <begin position="416"/>
        <end position="448"/>
    </location>
</feature>
<feature type="region of interest" description="Disordered" evidence="1">
    <location>
        <begin position="469"/>
        <end position="587"/>
    </location>
</feature>
<feature type="compositionally biased region" description="Basic and acidic residues" evidence="1">
    <location>
        <begin position="789"/>
        <end position="819"/>
    </location>
</feature>
<feature type="region of interest" description="Disordered" evidence="1">
    <location>
        <begin position="1179"/>
        <end position="1231"/>
    </location>
</feature>
<feature type="region of interest" description="Disordered" evidence="1">
    <location>
        <begin position="1506"/>
        <end position="1545"/>
    </location>
</feature>
<feature type="compositionally biased region" description="Basic and acidic residues" evidence="1">
    <location>
        <begin position="304"/>
        <end position="321"/>
    </location>
</feature>
<gene>
    <name evidence="2" type="ORF">KGF56_001787</name>
</gene>
<evidence type="ECO:0000313" key="3">
    <source>
        <dbReference type="Proteomes" id="UP001202479"/>
    </source>
</evidence>
<evidence type="ECO:0000313" key="2">
    <source>
        <dbReference type="EMBL" id="KAI3405391.2"/>
    </source>
</evidence>
<feature type="region of interest" description="Disordered" evidence="1">
    <location>
        <begin position="712"/>
        <end position="752"/>
    </location>
</feature>
<feature type="region of interest" description="Disordered" evidence="1">
    <location>
        <begin position="938"/>
        <end position="1050"/>
    </location>
</feature>
<feature type="compositionally biased region" description="Low complexity" evidence="1">
    <location>
        <begin position="1184"/>
        <end position="1195"/>
    </location>
</feature>
<keyword evidence="3" id="KW-1185">Reference proteome</keyword>
<accession>A0AAI9SYC1</accession>
<feature type="region of interest" description="Disordered" evidence="1">
    <location>
        <begin position="613"/>
        <end position="667"/>
    </location>
</feature>
<feature type="region of interest" description="Disordered" evidence="1">
    <location>
        <begin position="1427"/>
        <end position="1462"/>
    </location>
</feature>
<organism evidence="2 3">
    <name type="scientific">Candida oxycetoniae</name>
    <dbReference type="NCBI Taxonomy" id="497107"/>
    <lineage>
        <taxon>Eukaryota</taxon>
        <taxon>Fungi</taxon>
        <taxon>Dikarya</taxon>
        <taxon>Ascomycota</taxon>
        <taxon>Saccharomycotina</taxon>
        <taxon>Pichiomycetes</taxon>
        <taxon>Debaryomycetaceae</taxon>
        <taxon>Candida/Lodderomyces clade</taxon>
        <taxon>Candida</taxon>
    </lineage>
</organism>
<feature type="compositionally biased region" description="Basic and acidic residues" evidence="1">
    <location>
        <begin position="337"/>
        <end position="352"/>
    </location>
</feature>
<feature type="region of interest" description="Disordered" evidence="1">
    <location>
        <begin position="1308"/>
        <end position="1357"/>
    </location>
</feature>
<feature type="compositionally biased region" description="Basic and acidic residues" evidence="1">
    <location>
        <begin position="1528"/>
        <end position="1538"/>
    </location>
</feature>
<feature type="compositionally biased region" description="Polar residues" evidence="1">
    <location>
        <begin position="1564"/>
        <end position="1588"/>
    </location>
</feature>
<feature type="compositionally biased region" description="Polar residues" evidence="1">
    <location>
        <begin position="433"/>
        <end position="448"/>
    </location>
</feature>
<comment type="caution">
    <text evidence="2">The sequence shown here is derived from an EMBL/GenBank/DDBJ whole genome shotgun (WGS) entry which is preliminary data.</text>
</comment>
<feature type="compositionally biased region" description="Basic and acidic residues" evidence="1">
    <location>
        <begin position="70"/>
        <end position="90"/>
    </location>
</feature>
<feature type="compositionally biased region" description="Low complexity" evidence="1">
    <location>
        <begin position="1427"/>
        <end position="1439"/>
    </location>
</feature>
<feature type="compositionally biased region" description="Basic and acidic residues" evidence="1">
    <location>
        <begin position="490"/>
        <end position="516"/>
    </location>
</feature>
<feature type="compositionally biased region" description="Low complexity" evidence="1">
    <location>
        <begin position="474"/>
        <end position="483"/>
    </location>
</feature>
<feature type="compositionally biased region" description="Basic and acidic residues" evidence="1">
    <location>
        <begin position="1027"/>
        <end position="1038"/>
    </location>
</feature>
<feature type="compositionally biased region" description="Low complexity" evidence="1">
    <location>
        <begin position="58"/>
        <end position="67"/>
    </location>
</feature>
<feature type="compositionally biased region" description="Polar residues" evidence="1">
    <location>
        <begin position="213"/>
        <end position="235"/>
    </location>
</feature>
<feature type="region of interest" description="Disordered" evidence="1">
    <location>
        <begin position="1745"/>
        <end position="1773"/>
    </location>
</feature>